<proteinExistence type="predicted"/>
<dbReference type="EMBL" id="CNFU01001061">
    <property type="protein sequence ID" value="CKS96245.1"/>
    <property type="molecule type" value="Genomic_DNA"/>
</dbReference>
<protein>
    <submittedName>
        <fullName evidence="4">Uncharacterized protein</fullName>
    </submittedName>
</protein>
<evidence type="ECO:0000256" key="1">
    <source>
        <dbReference type="SAM" id="MobiDB-lite"/>
    </source>
</evidence>
<feature type="region of interest" description="Disordered" evidence="1">
    <location>
        <begin position="1"/>
        <end position="21"/>
    </location>
</feature>
<evidence type="ECO:0000313" key="5">
    <source>
        <dbReference type="Proteomes" id="UP000048600"/>
    </source>
</evidence>
<dbReference type="Proteomes" id="UP000049023">
    <property type="component" value="Unassembled WGS sequence"/>
</dbReference>
<organism evidence="4 5">
    <name type="scientific">Mycobacterium tuberculosis</name>
    <dbReference type="NCBI Taxonomy" id="1773"/>
    <lineage>
        <taxon>Bacteria</taxon>
        <taxon>Bacillati</taxon>
        <taxon>Actinomycetota</taxon>
        <taxon>Actinomycetes</taxon>
        <taxon>Mycobacteriales</taxon>
        <taxon>Mycobacteriaceae</taxon>
        <taxon>Mycobacterium</taxon>
        <taxon>Mycobacterium tuberculosis complex</taxon>
    </lineage>
</organism>
<evidence type="ECO:0000313" key="6">
    <source>
        <dbReference type="Proteomes" id="UP000049023"/>
    </source>
</evidence>
<evidence type="ECO:0000313" key="3">
    <source>
        <dbReference type="EMBL" id="CKT34975.1"/>
    </source>
</evidence>
<evidence type="ECO:0000313" key="4">
    <source>
        <dbReference type="EMBL" id="COX36217.1"/>
    </source>
</evidence>
<feature type="compositionally biased region" description="Low complexity" evidence="1">
    <location>
        <begin position="1"/>
        <end position="16"/>
    </location>
</feature>
<dbReference type="Proteomes" id="UP000050164">
    <property type="component" value="Unassembled WGS sequence"/>
</dbReference>
<reference evidence="5 6" key="1">
    <citation type="submission" date="2015-03" db="EMBL/GenBank/DDBJ databases">
        <authorList>
            <consortium name="Pathogen Informatics"/>
        </authorList>
    </citation>
    <scope>NUCLEOTIDE SEQUENCE [LARGE SCALE GENOMIC DNA]</scope>
    <source>
        <strain evidence="3 7">Bir 185</strain>
        <strain evidence="2 6">Bir 187</strain>
        <strain evidence="4 5">P00601463</strain>
    </source>
</reference>
<evidence type="ECO:0000313" key="7">
    <source>
        <dbReference type="Proteomes" id="UP000050164"/>
    </source>
</evidence>
<accession>A0A654ZIP4</accession>
<dbReference type="EMBL" id="CNFT01001488">
    <property type="protein sequence ID" value="CKT34975.1"/>
    <property type="molecule type" value="Genomic_DNA"/>
</dbReference>
<dbReference type="Proteomes" id="UP000048600">
    <property type="component" value="Unassembled WGS sequence"/>
</dbReference>
<dbReference type="EMBL" id="CHKL01000836">
    <property type="protein sequence ID" value="COX36217.1"/>
    <property type="molecule type" value="Genomic_DNA"/>
</dbReference>
<sequence length="99" mass="10217">MEVSSSGAVSSRAGAGTPPRLSWWKAAGAWPSSARPKSIRPVEKKPEFADEAAAVTTTKLTTDAAAASPARENIVTNGDSPLANCRHGTTARIASRAPM</sequence>
<gene>
    <name evidence="4" type="ORF">ERS007741_04261</name>
    <name evidence="3" type="ORF">ERS027659_04284</name>
    <name evidence="2" type="ORF">ERS027661_03755</name>
</gene>
<evidence type="ECO:0000313" key="2">
    <source>
        <dbReference type="EMBL" id="CKS96245.1"/>
    </source>
</evidence>
<name>A0A654ZIP4_MYCTX</name>
<dbReference type="AlphaFoldDB" id="A0A654ZIP4"/>